<name>A0A146JYQ2_9EUKA</name>
<proteinExistence type="predicted"/>
<sequence length="304" mass="35900">QLINLVPISENNIIDELFNSTDFTLKLQNGYNSKPLKIRKLTNRINFAFIPKIPIDNIFQILPDCHIIFFDIQFYKANSTYVPLYNELSLLQIINLYFHIVSLLDVNQTILVLGHEKVICDFCVNFIFLVSQISYSLKTFDQVQFLFQQVSKTGCNVQQKVQMQISFKNPIQFRICNKQSKIQKIMVKSQYQEYISLIIKQFTGNIPLLTDWGNHSQKDHFAKANNLANEFFSFKKKEQLQQNKEQLYYIENSFETRVEEWKFSFKTNKTVNVELFLQNEIVLQIGQKSVQFYNCGQELMFQLE</sequence>
<reference evidence="1" key="1">
    <citation type="submission" date="2015-07" db="EMBL/GenBank/DDBJ databases">
        <title>Adaptation to a free-living lifestyle via gene acquisitions in the diplomonad Trepomonas sp. PC1.</title>
        <authorList>
            <person name="Xu F."/>
            <person name="Jerlstrom-Hultqvist J."/>
            <person name="Kolisko M."/>
            <person name="Simpson A.G.B."/>
            <person name="Roger A.J."/>
            <person name="Svard S.G."/>
            <person name="Andersson J.O."/>
        </authorList>
    </citation>
    <scope>NUCLEOTIDE SEQUENCE</scope>
    <source>
        <strain evidence="1">PC1</strain>
    </source>
</reference>
<evidence type="ECO:0000313" key="1">
    <source>
        <dbReference type="EMBL" id="JAP88644.1"/>
    </source>
</evidence>
<accession>A0A146JYQ2</accession>
<protein>
    <submittedName>
        <fullName evidence="1">Uncharacterized protein</fullName>
    </submittedName>
</protein>
<feature type="non-terminal residue" evidence="1">
    <location>
        <position position="1"/>
    </location>
</feature>
<organism evidence="1">
    <name type="scientific">Trepomonas sp. PC1</name>
    <dbReference type="NCBI Taxonomy" id="1076344"/>
    <lineage>
        <taxon>Eukaryota</taxon>
        <taxon>Metamonada</taxon>
        <taxon>Diplomonadida</taxon>
        <taxon>Hexamitidae</taxon>
        <taxon>Hexamitinae</taxon>
        <taxon>Trepomonas</taxon>
    </lineage>
</organism>
<dbReference type="EMBL" id="GDID01007962">
    <property type="protein sequence ID" value="JAP88644.1"/>
    <property type="molecule type" value="Transcribed_RNA"/>
</dbReference>
<gene>
    <name evidence="1" type="ORF">TPC1_31861</name>
</gene>
<dbReference type="AlphaFoldDB" id="A0A146JYQ2"/>
<feature type="non-terminal residue" evidence="1">
    <location>
        <position position="304"/>
    </location>
</feature>